<name>A0A0C3IG83_PISTI</name>
<dbReference type="HOGENOM" id="CLU_059973_0_0_1"/>
<feature type="region of interest" description="Disordered" evidence="1">
    <location>
        <begin position="254"/>
        <end position="300"/>
    </location>
</feature>
<organism evidence="2 3">
    <name type="scientific">Pisolithus tinctorius Marx 270</name>
    <dbReference type="NCBI Taxonomy" id="870435"/>
    <lineage>
        <taxon>Eukaryota</taxon>
        <taxon>Fungi</taxon>
        <taxon>Dikarya</taxon>
        <taxon>Basidiomycota</taxon>
        <taxon>Agaricomycotina</taxon>
        <taxon>Agaricomycetes</taxon>
        <taxon>Agaricomycetidae</taxon>
        <taxon>Boletales</taxon>
        <taxon>Sclerodermatineae</taxon>
        <taxon>Pisolithaceae</taxon>
        <taxon>Pisolithus</taxon>
    </lineage>
</organism>
<accession>A0A0C3IG83</accession>
<feature type="compositionally biased region" description="Pro residues" evidence="1">
    <location>
        <begin position="148"/>
        <end position="160"/>
    </location>
</feature>
<dbReference type="AlphaFoldDB" id="A0A0C3IG83"/>
<protein>
    <submittedName>
        <fullName evidence="2">Uncharacterized protein</fullName>
    </submittedName>
</protein>
<dbReference type="EMBL" id="KN832055">
    <property type="protein sequence ID" value="KIN96037.1"/>
    <property type="molecule type" value="Genomic_DNA"/>
</dbReference>
<keyword evidence="3" id="KW-1185">Reference proteome</keyword>
<evidence type="ECO:0000313" key="3">
    <source>
        <dbReference type="Proteomes" id="UP000054217"/>
    </source>
</evidence>
<feature type="compositionally biased region" description="Low complexity" evidence="1">
    <location>
        <begin position="125"/>
        <end position="147"/>
    </location>
</feature>
<reference evidence="2 3" key="1">
    <citation type="submission" date="2014-04" db="EMBL/GenBank/DDBJ databases">
        <authorList>
            <consortium name="DOE Joint Genome Institute"/>
            <person name="Kuo A."/>
            <person name="Kohler A."/>
            <person name="Costa M.D."/>
            <person name="Nagy L.G."/>
            <person name="Floudas D."/>
            <person name="Copeland A."/>
            <person name="Barry K.W."/>
            <person name="Cichocki N."/>
            <person name="Veneault-Fourrey C."/>
            <person name="LaButti K."/>
            <person name="Lindquist E.A."/>
            <person name="Lipzen A."/>
            <person name="Lundell T."/>
            <person name="Morin E."/>
            <person name="Murat C."/>
            <person name="Sun H."/>
            <person name="Tunlid A."/>
            <person name="Henrissat B."/>
            <person name="Grigoriev I.V."/>
            <person name="Hibbett D.S."/>
            <person name="Martin F."/>
            <person name="Nordberg H.P."/>
            <person name="Cantor M.N."/>
            <person name="Hua S.X."/>
        </authorList>
    </citation>
    <scope>NUCLEOTIDE SEQUENCE [LARGE SCALE GENOMIC DNA]</scope>
    <source>
        <strain evidence="2 3">Marx 270</strain>
    </source>
</reference>
<dbReference type="Proteomes" id="UP000054217">
    <property type="component" value="Unassembled WGS sequence"/>
</dbReference>
<dbReference type="STRING" id="870435.A0A0C3IG83"/>
<proteinExistence type="predicted"/>
<feature type="compositionally biased region" description="Polar residues" evidence="1">
    <location>
        <begin position="185"/>
        <end position="194"/>
    </location>
</feature>
<feature type="region of interest" description="Disordered" evidence="1">
    <location>
        <begin position="124"/>
        <end position="203"/>
    </location>
</feature>
<feature type="compositionally biased region" description="Low complexity" evidence="1">
    <location>
        <begin position="276"/>
        <end position="300"/>
    </location>
</feature>
<reference evidence="3" key="2">
    <citation type="submission" date="2015-01" db="EMBL/GenBank/DDBJ databases">
        <title>Evolutionary Origins and Diversification of the Mycorrhizal Mutualists.</title>
        <authorList>
            <consortium name="DOE Joint Genome Institute"/>
            <consortium name="Mycorrhizal Genomics Consortium"/>
            <person name="Kohler A."/>
            <person name="Kuo A."/>
            <person name="Nagy L.G."/>
            <person name="Floudas D."/>
            <person name="Copeland A."/>
            <person name="Barry K.W."/>
            <person name="Cichocki N."/>
            <person name="Veneault-Fourrey C."/>
            <person name="LaButti K."/>
            <person name="Lindquist E.A."/>
            <person name="Lipzen A."/>
            <person name="Lundell T."/>
            <person name="Morin E."/>
            <person name="Murat C."/>
            <person name="Riley R."/>
            <person name="Ohm R."/>
            <person name="Sun H."/>
            <person name="Tunlid A."/>
            <person name="Henrissat B."/>
            <person name="Grigoriev I.V."/>
            <person name="Hibbett D.S."/>
            <person name="Martin F."/>
        </authorList>
    </citation>
    <scope>NUCLEOTIDE SEQUENCE [LARGE SCALE GENOMIC DNA]</scope>
    <source>
        <strain evidence="3">Marx 270</strain>
    </source>
</reference>
<sequence length="341" mass="35007">MLSNPNNSPPNVGIPADDLACTASILQLLLGSSQGDTESRNALRSIDTTLSLQGPSLAPTAPDPQAVSSPAVPVDAPPIDIVQDELAPISTTTLVDHTPAEPMPATIVTQELDSSPALDLPTFDTLPDTPSSMSTSTSTIVPSHTPSPSLPGPLDPPSPLTPTISPNCLVSVPDTATPADPIMPTCQTPNTSESGLDHLPADSPLTGHMSLDFPLNNSAQYQAWVQALCTGSTPPALTPPCYPAKPIVEITQRPAHTSKHAHVKSPSPSPTPPPSTSGASSSNSAPTPSTSSSPPSLPSLSNTEMLVVLHEALCAVTEVLDQASKGHIASKKALGKRKSHN</sequence>
<evidence type="ECO:0000313" key="2">
    <source>
        <dbReference type="EMBL" id="KIN96037.1"/>
    </source>
</evidence>
<evidence type="ECO:0000256" key="1">
    <source>
        <dbReference type="SAM" id="MobiDB-lite"/>
    </source>
</evidence>
<gene>
    <name evidence="2" type="ORF">M404DRAFT_33694</name>
</gene>
<dbReference type="InParanoid" id="A0A0C3IG83"/>